<proteinExistence type="predicted"/>
<dbReference type="AlphaFoldDB" id="A0A452S1Y0"/>
<dbReference type="Ensembl" id="ENSUAMT00000028965.1">
    <property type="protein sequence ID" value="ENSUAMP00000025959.1"/>
    <property type="gene ID" value="ENSUAMG00000020169.1"/>
</dbReference>
<reference evidence="1" key="2">
    <citation type="submission" date="2025-08" db="UniProtKB">
        <authorList>
            <consortium name="Ensembl"/>
        </authorList>
    </citation>
    <scope>IDENTIFICATION</scope>
</reference>
<dbReference type="Proteomes" id="UP000291022">
    <property type="component" value="Unassembled WGS sequence"/>
</dbReference>
<protein>
    <submittedName>
        <fullName evidence="1">Uncharacterized protein</fullName>
    </submittedName>
</protein>
<accession>A0A452S1Y0</accession>
<evidence type="ECO:0000313" key="1">
    <source>
        <dbReference type="Ensembl" id="ENSUAMP00000025959.1"/>
    </source>
</evidence>
<dbReference type="GeneTree" id="ENSGT00950000185460"/>
<sequence>MQVPGSSLSSFRAHSVADLPRLPLAEDVEFTGKTEALVLELLQPPAFLASRTGAGLPSSPPGSAPVLFGTFHAFPSVFPPEVSRALRRAGRCLAKPRAEPADAQATCLCLDRRLELVILPNEPHQLLQLLVLPHQPLDLMPKALIIGHPPAWENEPLMAFPVACTSQPCLTVGLSMG</sequence>
<reference evidence="1" key="3">
    <citation type="submission" date="2025-09" db="UniProtKB">
        <authorList>
            <consortium name="Ensembl"/>
        </authorList>
    </citation>
    <scope>IDENTIFICATION</scope>
</reference>
<evidence type="ECO:0000313" key="2">
    <source>
        <dbReference type="Proteomes" id="UP000291022"/>
    </source>
</evidence>
<organism evidence="1 2">
    <name type="scientific">Ursus americanus</name>
    <name type="common">American black bear</name>
    <name type="synonym">Euarctos americanus</name>
    <dbReference type="NCBI Taxonomy" id="9643"/>
    <lineage>
        <taxon>Eukaryota</taxon>
        <taxon>Metazoa</taxon>
        <taxon>Chordata</taxon>
        <taxon>Craniata</taxon>
        <taxon>Vertebrata</taxon>
        <taxon>Euteleostomi</taxon>
        <taxon>Mammalia</taxon>
        <taxon>Eutheria</taxon>
        <taxon>Laurasiatheria</taxon>
        <taxon>Carnivora</taxon>
        <taxon>Caniformia</taxon>
        <taxon>Ursidae</taxon>
        <taxon>Ursus</taxon>
    </lineage>
</organism>
<keyword evidence="2" id="KW-1185">Reference proteome</keyword>
<reference evidence="2" key="1">
    <citation type="submission" date="2016-06" db="EMBL/GenBank/DDBJ databases">
        <title>De novo assembly and RNA-Seq shows season-dependent expression and editing in black bear kidneys.</title>
        <authorList>
            <person name="Korstanje R."/>
            <person name="Srivastava A."/>
            <person name="Sarsani V.K."/>
            <person name="Sheehan S.M."/>
            <person name="Seger R.L."/>
            <person name="Barter M.E."/>
            <person name="Lindqvist C."/>
            <person name="Brody L.C."/>
            <person name="Mullikin J.C."/>
        </authorList>
    </citation>
    <scope>NUCLEOTIDE SEQUENCE [LARGE SCALE GENOMIC DNA]</scope>
</reference>
<name>A0A452S1Y0_URSAM</name>